<dbReference type="Proteomes" id="UP000308730">
    <property type="component" value="Unassembled WGS sequence"/>
</dbReference>
<dbReference type="InterPro" id="IPR055754">
    <property type="entry name" value="DUF7330"/>
</dbReference>
<dbReference type="OrthoDB" id="5289249at2759"/>
<accession>A0A4S4MCZ6</accession>
<keyword evidence="3" id="KW-1185">Reference proteome</keyword>
<evidence type="ECO:0000313" key="2">
    <source>
        <dbReference type="EMBL" id="THH20920.1"/>
    </source>
</evidence>
<protein>
    <recommendedName>
        <fullName evidence="1">DUF7330 domain-containing protein</fullName>
    </recommendedName>
</protein>
<dbReference type="Pfam" id="PF24016">
    <property type="entry name" value="DUF7330"/>
    <property type="match status" value="1"/>
</dbReference>
<evidence type="ECO:0000259" key="1">
    <source>
        <dbReference type="Pfam" id="PF24016"/>
    </source>
</evidence>
<organism evidence="2 3">
    <name type="scientific">Antrodiella citrinella</name>
    <dbReference type="NCBI Taxonomy" id="2447956"/>
    <lineage>
        <taxon>Eukaryota</taxon>
        <taxon>Fungi</taxon>
        <taxon>Dikarya</taxon>
        <taxon>Basidiomycota</taxon>
        <taxon>Agaricomycotina</taxon>
        <taxon>Agaricomycetes</taxon>
        <taxon>Polyporales</taxon>
        <taxon>Steccherinaceae</taxon>
        <taxon>Antrodiella</taxon>
    </lineage>
</organism>
<sequence length="234" mass="25397">MVVKSEPPPYSTLSSADIFTKPTSPPSNFQHVQHNAALKGTYVIDASLKVPDDLLDATSGRRNKNLYLESMTGEIEADIWIVGKEFNLLDQRGTGSSSETRPRAVVDVNGITTRAVKHRINLHTTPGNPCTISIYAGVDVYLAIPSDFVGPISLKVTGNQNVHYSEGIQSILTTFSEANGKRRCFAGDIRMAEYKGERSWTGSTIDVTIEKCGSLFMFVLGEEPPVAPGGCTIM</sequence>
<proteinExistence type="predicted"/>
<evidence type="ECO:0000313" key="3">
    <source>
        <dbReference type="Proteomes" id="UP000308730"/>
    </source>
</evidence>
<comment type="caution">
    <text evidence="2">The sequence shown here is derived from an EMBL/GenBank/DDBJ whole genome shotgun (WGS) entry which is preliminary data.</text>
</comment>
<reference evidence="2 3" key="1">
    <citation type="submission" date="2019-02" db="EMBL/GenBank/DDBJ databases">
        <title>Genome sequencing of the rare red list fungi Antrodiella citrinella (Flaviporus citrinellus).</title>
        <authorList>
            <person name="Buettner E."/>
            <person name="Kellner H."/>
        </authorList>
    </citation>
    <scope>NUCLEOTIDE SEQUENCE [LARGE SCALE GENOMIC DNA]</scope>
    <source>
        <strain evidence="2 3">DSM 108506</strain>
    </source>
</reference>
<name>A0A4S4MCZ6_9APHY</name>
<gene>
    <name evidence="2" type="ORF">EUX98_g8491</name>
</gene>
<dbReference type="AlphaFoldDB" id="A0A4S4MCZ6"/>
<feature type="domain" description="DUF7330" evidence="1">
    <location>
        <begin position="28"/>
        <end position="217"/>
    </location>
</feature>
<dbReference type="EMBL" id="SGPM01000471">
    <property type="protein sequence ID" value="THH20920.1"/>
    <property type="molecule type" value="Genomic_DNA"/>
</dbReference>